<gene>
    <name evidence="3" type="ORF">KQI86_17955</name>
</gene>
<proteinExistence type="predicted"/>
<evidence type="ECO:0000313" key="4">
    <source>
        <dbReference type="Proteomes" id="UP000726170"/>
    </source>
</evidence>
<dbReference type="InterPro" id="IPR057682">
    <property type="entry name" value="DUF7922"/>
</dbReference>
<comment type="caution">
    <text evidence="3">The sequence shown here is derived from an EMBL/GenBank/DDBJ whole genome shotgun (WGS) entry which is preliminary data.</text>
</comment>
<evidence type="ECO:0000256" key="1">
    <source>
        <dbReference type="SAM" id="MobiDB-lite"/>
    </source>
</evidence>
<feature type="domain" description="DUF7922" evidence="2">
    <location>
        <begin position="10"/>
        <end position="115"/>
    </location>
</feature>
<reference evidence="3 4" key="1">
    <citation type="submission" date="2021-06" db="EMBL/GenBank/DDBJ databases">
        <authorList>
            <person name="Sun Q."/>
            <person name="Li D."/>
        </authorList>
    </citation>
    <scope>NUCLEOTIDE SEQUENCE [LARGE SCALE GENOMIC DNA]</scope>
    <source>
        <strain evidence="3 4">MSJ-11</strain>
    </source>
</reference>
<organism evidence="3 4">
    <name type="scientific">Clostridium mobile</name>
    <dbReference type="NCBI Taxonomy" id="2841512"/>
    <lineage>
        <taxon>Bacteria</taxon>
        <taxon>Bacillati</taxon>
        <taxon>Bacillota</taxon>
        <taxon>Clostridia</taxon>
        <taxon>Eubacteriales</taxon>
        <taxon>Clostridiaceae</taxon>
        <taxon>Clostridium</taxon>
    </lineage>
</organism>
<evidence type="ECO:0000313" key="3">
    <source>
        <dbReference type="EMBL" id="MBU5486206.1"/>
    </source>
</evidence>
<dbReference type="Pfam" id="PF25538">
    <property type="entry name" value="DUF7922"/>
    <property type="match status" value="1"/>
</dbReference>
<name>A0ABS6ENH2_9CLOT</name>
<evidence type="ECO:0000259" key="2">
    <source>
        <dbReference type="Pfam" id="PF25538"/>
    </source>
</evidence>
<dbReference type="RefSeq" id="WP_216440787.1">
    <property type="nucleotide sequence ID" value="NZ_JAHLQF010000004.1"/>
</dbReference>
<feature type="region of interest" description="Disordered" evidence="1">
    <location>
        <begin position="180"/>
        <end position="216"/>
    </location>
</feature>
<dbReference type="Proteomes" id="UP000726170">
    <property type="component" value="Unassembled WGS sequence"/>
</dbReference>
<dbReference type="EMBL" id="JAHLQF010000004">
    <property type="protein sequence ID" value="MBU5486206.1"/>
    <property type="molecule type" value="Genomic_DNA"/>
</dbReference>
<protein>
    <recommendedName>
        <fullName evidence="2">DUF7922 domain-containing protein</fullName>
    </recommendedName>
</protein>
<keyword evidence="4" id="KW-1185">Reference proteome</keyword>
<sequence length="433" mass="51044">MAQKKSYSRYFIILNEEVKGYAIASDKLPTGYVKLEIKNNKCKVSYYVQNLKKESIPYYMILILGKKDTNKLIKIGELNIDDYGRADVSYEYPSDNIGDTGMDIENVSGAAIVKLQGNDVRPVLNGFLTSDIPAWKQYTIIEPQKRDVSEEERVKPEPEPAPVSIFDKYEEVIEEKVKVEKEDKQEIKNENTREENEGYEDEIKEKKEDEKEEIHYENTREKHDVVIEENKIEEDEKRKEHVECIKEEKDKNITRENENDIENDSEEIIEKVAEDIQEEDMIRRDHCHKEDDEKMPKGKLGKFFKELARDFEKLEDEVKDIKRCVWYKIPAANRSDMSCHVNWNRHSIIYHPMANYYNYISPHKYYMIGYKCDKEDKMKCLVYAIPGSRSKRDQPFAGKTGFVTWVPSNSGRCEGYWLMFYDFKTSTILIPVK</sequence>
<accession>A0ABS6ENH2</accession>